<dbReference type="Gene3D" id="3.40.250.10">
    <property type="entry name" value="Rhodanese-like domain"/>
    <property type="match status" value="1"/>
</dbReference>
<dbReference type="GO" id="GO:0003700">
    <property type="term" value="F:DNA-binding transcription factor activity"/>
    <property type="evidence" value="ECO:0007669"/>
    <property type="project" value="InterPro"/>
</dbReference>
<keyword evidence="5" id="KW-0175">Coiled coil</keyword>
<sequence length="1121" mass="113883">MLIMASRAPLVPVCRPASGSRAFAPAAAAPRRSAAAVRRPLRPVCAAAAETDTRYPSWEVISTDLTQKHGVRSVGAEEAFDMVELGQAVFIDVRPQAEHDEGHPRGSVCVPAFLVIESPSSPGEFAKWLACKANAVTPTKPNANLPALIAAAAGEDKKVIVACEAGGTLVSSVHFPQGKVSRSLKAAWKVIDSGALPAGRVLHLEGGVFSWFRAGMPMAGDQQSPGRAAAPQEVVSRLAAALSDFNNQLASSRTGSLAQIWMPEPGEDGGVVLNTHGLPYSINGVGDLLALFRCISCKYKFSTDSSKPQQMGAVGRVFTSGEPEMSNHVQRYDQHVYLRAAEAQRCRVHSTLFMPLYSNLQRSGACLGVFEVVLTDPDVNFAGMVGWIISCLQSQGLHTAEVDTGSLADQRLGLRHMGPGDACDGVSALESGIAARFDRQPGGAAMPGEEGAAGAAGLALPAMKRESGGLRGDDAEAAARGGGGDGGDAAAAFAARQPEGAEAGMKLPLLQRLPSGAGPEGLPSPAPQQQQQMGGSGGSGSGHGMQQPSLLRAPAGGAPLGGQQGSHRLSGSLDRPGLMVSHHSGSGGLPSASTAQQASALAAQQLAQQAGPDPQVVAAAVAHLLQQHSNALSGGFAPPPPLQFAALLSHGLPSQGLGSLQGTASGTAPSSIVNGGGGFGHAATNGGLAAVAAAAAQQQQLAQQQQAQQHAQQQQQLEEAQQQQGDEDMEDETSDKDKPFLRPAPGAAQKYGQGNRILTHDDLAAQFGYGLKEAAARLNICPTTLKRACRRLGVPRWPRREIVKHKKKKAGVGVARGEGGGQQPPNGAAHQQQQQAGSGPSPLPPNGFSSGSGPSSGGAPLHLLGASQAGGHAGLPRPSSSSLLNGLPGPGLLPIPSPLGMGADLAAAIAAGIGMQQAQQQQAQQQQAQQQQAQQQQAQQQQQQQQQPDPAFVGHVMQLLQQQHGGGGPLAGLPPLHGGHAAGGHHGHLPPGSHPPLGGHAPLPPPPAPLLSNLGLPRRADSRLNTSVGQGMGSLDILAAADFEMSVGNVSVGNSPRIALSNLGGLSNLGLSGFDFAPGGGGPAPTATATGGAGGATGPQNGPAAVSSKAMPRPPADKPPS</sequence>
<feature type="region of interest" description="Disordered" evidence="6">
    <location>
        <begin position="1079"/>
        <end position="1121"/>
    </location>
</feature>
<accession>A0A2P6V8M5</accession>
<evidence type="ECO:0000313" key="9">
    <source>
        <dbReference type="EMBL" id="PSC70446.1"/>
    </source>
</evidence>
<dbReference type="PROSITE" id="PS51519">
    <property type="entry name" value="RWP_RK"/>
    <property type="match status" value="1"/>
</dbReference>
<dbReference type="Pfam" id="PF02042">
    <property type="entry name" value="RWP-RK"/>
    <property type="match status" value="1"/>
</dbReference>
<name>A0A2P6V8M5_9CHLO</name>
<dbReference type="OrthoDB" id="6270329at2759"/>
<feature type="domain" description="RWP-RK" evidence="8">
    <location>
        <begin position="744"/>
        <end position="825"/>
    </location>
</feature>
<feature type="compositionally biased region" description="Gly residues" evidence="6">
    <location>
        <begin position="534"/>
        <end position="543"/>
    </location>
</feature>
<dbReference type="PANTHER" id="PTHR32002:SF41">
    <property type="entry name" value="PROTEIN NLP8"/>
    <property type="match status" value="1"/>
</dbReference>
<comment type="caution">
    <text evidence="9">The sequence shown here is derived from an EMBL/GenBank/DDBJ whole genome shotgun (WGS) entry which is preliminary data.</text>
</comment>
<dbReference type="InterPro" id="IPR036873">
    <property type="entry name" value="Rhodanese-like_dom_sf"/>
</dbReference>
<evidence type="ECO:0000259" key="7">
    <source>
        <dbReference type="PROSITE" id="PS50206"/>
    </source>
</evidence>
<reference evidence="9 10" key="1">
    <citation type="journal article" date="2018" name="Plant J.">
        <title>Genome sequences of Chlorella sorokiniana UTEX 1602 and Micractinium conductrix SAG 241.80: implications to maltose excretion by a green alga.</title>
        <authorList>
            <person name="Arriola M.B."/>
            <person name="Velmurugan N."/>
            <person name="Zhang Y."/>
            <person name="Plunkett M.H."/>
            <person name="Hondzo H."/>
            <person name="Barney B.M."/>
        </authorList>
    </citation>
    <scope>NUCLEOTIDE SEQUENCE [LARGE SCALE GENOMIC DNA]</scope>
    <source>
        <strain evidence="9 10">SAG 241.80</strain>
    </source>
</reference>
<feature type="compositionally biased region" description="Acidic residues" evidence="6">
    <location>
        <begin position="725"/>
        <end position="734"/>
    </location>
</feature>
<evidence type="ECO:0000256" key="5">
    <source>
        <dbReference type="SAM" id="Coils"/>
    </source>
</evidence>
<dbReference type="InterPro" id="IPR045012">
    <property type="entry name" value="NLP"/>
</dbReference>
<dbReference type="STRING" id="554055.A0A2P6V8M5"/>
<dbReference type="PANTHER" id="PTHR32002">
    <property type="entry name" value="PROTEIN NLP8"/>
    <property type="match status" value="1"/>
</dbReference>
<feature type="region of interest" description="Disordered" evidence="6">
    <location>
        <begin position="466"/>
        <end position="490"/>
    </location>
</feature>
<dbReference type="SUPFAM" id="SSF52821">
    <property type="entry name" value="Rhodanese/Cell cycle control phosphatase"/>
    <property type="match status" value="1"/>
</dbReference>
<feature type="domain" description="Rhodanese" evidence="7">
    <location>
        <begin position="84"/>
        <end position="220"/>
    </location>
</feature>
<keyword evidence="3" id="KW-0804">Transcription</keyword>
<gene>
    <name evidence="9" type="ORF">C2E20_6178</name>
</gene>
<feature type="coiled-coil region" evidence="5">
    <location>
        <begin position="915"/>
        <end position="946"/>
    </location>
</feature>
<keyword evidence="10" id="KW-1185">Reference proteome</keyword>
<keyword evidence="4" id="KW-0539">Nucleus</keyword>
<dbReference type="AlphaFoldDB" id="A0A2P6V8M5"/>
<dbReference type="CDD" id="cd00158">
    <property type="entry name" value="RHOD"/>
    <property type="match status" value="1"/>
</dbReference>
<feature type="region of interest" description="Disordered" evidence="6">
    <location>
        <begin position="707"/>
        <end position="753"/>
    </location>
</feature>
<dbReference type="GO" id="GO:0003677">
    <property type="term" value="F:DNA binding"/>
    <property type="evidence" value="ECO:0007669"/>
    <property type="project" value="UniProtKB-KW"/>
</dbReference>
<feature type="compositionally biased region" description="Low complexity" evidence="6">
    <location>
        <begin position="707"/>
        <end position="724"/>
    </location>
</feature>
<evidence type="ECO:0000256" key="2">
    <source>
        <dbReference type="ARBA" id="ARBA00023125"/>
    </source>
</evidence>
<proteinExistence type="predicted"/>
<feature type="compositionally biased region" description="Low complexity" evidence="6">
    <location>
        <begin position="544"/>
        <end position="557"/>
    </location>
</feature>
<evidence type="ECO:0000256" key="1">
    <source>
        <dbReference type="ARBA" id="ARBA00023015"/>
    </source>
</evidence>
<keyword evidence="2" id="KW-0238">DNA-binding</keyword>
<evidence type="ECO:0000256" key="3">
    <source>
        <dbReference type="ARBA" id="ARBA00023163"/>
    </source>
</evidence>
<feature type="region of interest" description="Disordered" evidence="6">
    <location>
        <begin position="800"/>
        <end position="882"/>
    </location>
</feature>
<organism evidence="9 10">
    <name type="scientific">Micractinium conductrix</name>
    <dbReference type="NCBI Taxonomy" id="554055"/>
    <lineage>
        <taxon>Eukaryota</taxon>
        <taxon>Viridiplantae</taxon>
        <taxon>Chlorophyta</taxon>
        <taxon>core chlorophytes</taxon>
        <taxon>Trebouxiophyceae</taxon>
        <taxon>Chlorellales</taxon>
        <taxon>Chlorellaceae</taxon>
        <taxon>Chlorella clade</taxon>
        <taxon>Micractinium</taxon>
    </lineage>
</organism>
<dbReference type="Pfam" id="PF00581">
    <property type="entry name" value="Rhodanese"/>
    <property type="match status" value="1"/>
</dbReference>
<evidence type="ECO:0000259" key="8">
    <source>
        <dbReference type="PROSITE" id="PS51519"/>
    </source>
</evidence>
<keyword evidence="1" id="KW-0805">Transcription regulation</keyword>
<feature type="region of interest" description="Disordered" evidence="6">
    <location>
        <begin position="963"/>
        <end position="1015"/>
    </location>
</feature>
<dbReference type="SMART" id="SM00450">
    <property type="entry name" value="RHOD"/>
    <property type="match status" value="1"/>
</dbReference>
<evidence type="ECO:0000256" key="4">
    <source>
        <dbReference type="ARBA" id="ARBA00023242"/>
    </source>
</evidence>
<protein>
    <submittedName>
        <fullName evidence="9">Rhodanese-like domain-containing chloroplastic</fullName>
    </submittedName>
</protein>
<dbReference type="InterPro" id="IPR001763">
    <property type="entry name" value="Rhodanese-like_dom"/>
</dbReference>
<evidence type="ECO:0000313" key="10">
    <source>
        <dbReference type="Proteomes" id="UP000239649"/>
    </source>
</evidence>
<evidence type="ECO:0000256" key="6">
    <source>
        <dbReference type="SAM" id="MobiDB-lite"/>
    </source>
</evidence>
<dbReference type="InterPro" id="IPR003035">
    <property type="entry name" value="RWP-RK_dom"/>
</dbReference>
<feature type="compositionally biased region" description="Pro residues" evidence="6">
    <location>
        <begin position="1112"/>
        <end position="1121"/>
    </location>
</feature>
<feature type="compositionally biased region" description="Low complexity" evidence="6">
    <location>
        <begin position="989"/>
        <end position="1001"/>
    </location>
</feature>
<dbReference type="Proteomes" id="UP000239649">
    <property type="component" value="Unassembled WGS sequence"/>
</dbReference>
<dbReference type="PROSITE" id="PS50206">
    <property type="entry name" value="RHODANESE_3"/>
    <property type="match status" value="1"/>
</dbReference>
<dbReference type="EMBL" id="LHPF02000020">
    <property type="protein sequence ID" value="PSC70446.1"/>
    <property type="molecule type" value="Genomic_DNA"/>
</dbReference>
<feature type="compositionally biased region" description="Low complexity" evidence="6">
    <location>
        <begin position="823"/>
        <end position="867"/>
    </location>
</feature>
<feature type="region of interest" description="Disordered" evidence="6">
    <location>
        <begin position="511"/>
        <end position="596"/>
    </location>
</feature>